<evidence type="ECO:0000313" key="1">
    <source>
        <dbReference type="EMBL" id="OGE49050.1"/>
    </source>
</evidence>
<name>A0A1F5L7U8_PENAI</name>
<dbReference type="EMBL" id="LXJU01000024">
    <property type="protein sequence ID" value="OGE49050.1"/>
    <property type="molecule type" value="Genomic_DNA"/>
</dbReference>
<protein>
    <submittedName>
        <fullName evidence="1">Uncharacterized protein</fullName>
    </submittedName>
</protein>
<reference evidence="1 2" key="1">
    <citation type="journal article" date="2016" name="Sci. Rep.">
        <title>Penicillium arizonense, a new, genome sequenced fungal species, reveals a high chemical diversity in secreted metabolites.</title>
        <authorList>
            <person name="Grijseels S."/>
            <person name="Nielsen J.C."/>
            <person name="Randelovic M."/>
            <person name="Nielsen J."/>
            <person name="Nielsen K.F."/>
            <person name="Workman M."/>
            <person name="Frisvad J.C."/>
        </authorList>
    </citation>
    <scope>NUCLEOTIDE SEQUENCE [LARGE SCALE GENOMIC DNA]</scope>
    <source>
        <strain evidence="1 2">CBS 141311</strain>
    </source>
</reference>
<dbReference type="AlphaFoldDB" id="A0A1F5L7U8"/>
<accession>A0A1F5L7U8</accession>
<keyword evidence="2" id="KW-1185">Reference proteome</keyword>
<sequence>MTSDTPASSLPTRDPAEINKLVTEQDDNSFYHHPLWSERWSHPEFIGHYSNNWLKAPWIKQTKRRTTRFLYPSVDSKFPWGYIIYRTIYTAESDELWPIAMDKLAKVINYSIDSDLLAEIQYKEPEDPEPDADAERLVKETHKDVIFSDKQFWDGASTEQVRQHFSEYLRASKGRGTGRFEGCLLIDERSLKSIVASPDPQPWVKGRRTKKPSQPWGFIGMIDGRHPENRYELCPSVPDGLIPVYDSGTGKAQDEEGNVFPTAADRTTRIF</sequence>
<dbReference type="STRING" id="1835702.A0A1F5L7U8"/>
<proteinExistence type="predicted"/>
<dbReference type="GeneID" id="34580428"/>
<dbReference type="RefSeq" id="XP_022484504.1">
    <property type="nucleotide sequence ID" value="XM_022635694.1"/>
</dbReference>
<dbReference type="Proteomes" id="UP000177622">
    <property type="component" value="Unassembled WGS sequence"/>
</dbReference>
<comment type="caution">
    <text evidence="1">The sequence shown here is derived from an EMBL/GenBank/DDBJ whole genome shotgun (WGS) entry which is preliminary data.</text>
</comment>
<gene>
    <name evidence="1" type="ORF">PENARI_c024G06696</name>
</gene>
<evidence type="ECO:0000313" key="2">
    <source>
        <dbReference type="Proteomes" id="UP000177622"/>
    </source>
</evidence>
<organism evidence="1 2">
    <name type="scientific">Penicillium arizonense</name>
    <dbReference type="NCBI Taxonomy" id="1835702"/>
    <lineage>
        <taxon>Eukaryota</taxon>
        <taxon>Fungi</taxon>
        <taxon>Dikarya</taxon>
        <taxon>Ascomycota</taxon>
        <taxon>Pezizomycotina</taxon>
        <taxon>Eurotiomycetes</taxon>
        <taxon>Eurotiomycetidae</taxon>
        <taxon>Eurotiales</taxon>
        <taxon>Aspergillaceae</taxon>
        <taxon>Penicillium</taxon>
    </lineage>
</organism>
<dbReference type="OrthoDB" id="6499973at2759"/>